<keyword evidence="2" id="KW-1185">Reference proteome</keyword>
<organism evidence="1 2">
    <name type="scientific">Smallanthus sonchifolius</name>
    <dbReference type="NCBI Taxonomy" id="185202"/>
    <lineage>
        <taxon>Eukaryota</taxon>
        <taxon>Viridiplantae</taxon>
        <taxon>Streptophyta</taxon>
        <taxon>Embryophyta</taxon>
        <taxon>Tracheophyta</taxon>
        <taxon>Spermatophyta</taxon>
        <taxon>Magnoliopsida</taxon>
        <taxon>eudicotyledons</taxon>
        <taxon>Gunneridae</taxon>
        <taxon>Pentapetalae</taxon>
        <taxon>asterids</taxon>
        <taxon>campanulids</taxon>
        <taxon>Asterales</taxon>
        <taxon>Asteraceae</taxon>
        <taxon>Asteroideae</taxon>
        <taxon>Heliantheae alliance</taxon>
        <taxon>Millerieae</taxon>
        <taxon>Smallanthus</taxon>
    </lineage>
</organism>
<proteinExistence type="predicted"/>
<sequence length="128" mass="15031">MFQELAQLMPREISPRLILGRFVQGLAPQSSKGQEVERSENLRRVRKRRKQSEPRVPEEGEVEGAWKTRRGLGRRRKPYKGRFPLCSRCDYHHAGRCRPRVVLNVARLDTELRTARQINLSYQYAMNA</sequence>
<gene>
    <name evidence="1" type="ORF">L1987_15245</name>
</gene>
<protein>
    <submittedName>
        <fullName evidence="1">Uncharacterized protein</fullName>
    </submittedName>
</protein>
<dbReference type="Proteomes" id="UP001056120">
    <property type="component" value="Linkage Group LG05"/>
</dbReference>
<reference evidence="1 2" key="2">
    <citation type="journal article" date="2022" name="Mol. Ecol. Resour.">
        <title>The genomes of chicory, endive, great burdock and yacon provide insights into Asteraceae paleo-polyploidization history and plant inulin production.</title>
        <authorList>
            <person name="Fan W."/>
            <person name="Wang S."/>
            <person name="Wang H."/>
            <person name="Wang A."/>
            <person name="Jiang F."/>
            <person name="Liu H."/>
            <person name="Zhao H."/>
            <person name="Xu D."/>
            <person name="Zhang Y."/>
        </authorList>
    </citation>
    <scope>NUCLEOTIDE SEQUENCE [LARGE SCALE GENOMIC DNA]</scope>
    <source>
        <strain evidence="2">cv. Yunnan</strain>
        <tissue evidence="1">Leaves</tissue>
    </source>
</reference>
<reference evidence="2" key="1">
    <citation type="journal article" date="2022" name="Mol. Ecol. Resour.">
        <title>The genomes of chicory, endive, great burdock and yacon provide insights into Asteraceae palaeo-polyploidization history and plant inulin production.</title>
        <authorList>
            <person name="Fan W."/>
            <person name="Wang S."/>
            <person name="Wang H."/>
            <person name="Wang A."/>
            <person name="Jiang F."/>
            <person name="Liu H."/>
            <person name="Zhao H."/>
            <person name="Xu D."/>
            <person name="Zhang Y."/>
        </authorList>
    </citation>
    <scope>NUCLEOTIDE SEQUENCE [LARGE SCALE GENOMIC DNA]</scope>
    <source>
        <strain evidence="2">cv. Yunnan</strain>
    </source>
</reference>
<name>A0ACB9J540_9ASTR</name>
<evidence type="ECO:0000313" key="1">
    <source>
        <dbReference type="EMBL" id="KAI3815573.1"/>
    </source>
</evidence>
<dbReference type="EMBL" id="CM042022">
    <property type="protein sequence ID" value="KAI3815573.1"/>
    <property type="molecule type" value="Genomic_DNA"/>
</dbReference>
<evidence type="ECO:0000313" key="2">
    <source>
        <dbReference type="Proteomes" id="UP001056120"/>
    </source>
</evidence>
<comment type="caution">
    <text evidence="1">The sequence shown here is derived from an EMBL/GenBank/DDBJ whole genome shotgun (WGS) entry which is preliminary data.</text>
</comment>
<accession>A0ACB9J540</accession>